<keyword evidence="3" id="KW-0539">Nucleus</keyword>
<dbReference type="RefSeq" id="XP_014175948.1">
    <property type="nucleotide sequence ID" value="XM_014320473.1"/>
</dbReference>
<keyword evidence="2" id="KW-0804">Transcription</keyword>
<dbReference type="HOGENOM" id="CLU_702180_0_0_1"/>
<dbReference type="EMBL" id="GL629729">
    <property type="protein sequence ID" value="EFX06466.1"/>
    <property type="molecule type" value="Genomic_DNA"/>
</dbReference>
<feature type="compositionally biased region" description="Polar residues" evidence="4">
    <location>
        <begin position="145"/>
        <end position="154"/>
    </location>
</feature>
<evidence type="ECO:0000256" key="3">
    <source>
        <dbReference type="ARBA" id="ARBA00023242"/>
    </source>
</evidence>
<name>F0X7R3_GROCL</name>
<dbReference type="GO" id="GO:0008270">
    <property type="term" value="F:zinc ion binding"/>
    <property type="evidence" value="ECO:0007669"/>
    <property type="project" value="InterPro"/>
</dbReference>
<dbReference type="InterPro" id="IPR001138">
    <property type="entry name" value="Zn2Cys6_DnaBD"/>
</dbReference>
<evidence type="ECO:0000313" key="6">
    <source>
        <dbReference type="Proteomes" id="UP000007796"/>
    </source>
</evidence>
<proteinExistence type="predicted"/>
<dbReference type="Proteomes" id="UP000007796">
    <property type="component" value="Unassembled WGS sequence"/>
</dbReference>
<evidence type="ECO:0000256" key="1">
    <source>
        <dbReference type="ARBA" id="ARBA00023015"/>
    </source>
</evidence>
<dbReference type="eggNOG" id="ENOG502SJ8Q">
    <property type="taxonomic scope" value="Eukaryota"/>
</dbReference>
<dbReference type="AlphaFoldDB" id="F0X7R3"/>
<dbReference type="SUPFAM" id="SSF57701">
    <property type="entry name" value="Zn2/Cys6 DNA-binding domain"/>
    <property type="match status" value="1"/>
</dbReference>
<evidence type="ECO:0000256" key="4">
    <source>
        <dbReference type="SAM" id="MobiDB-lite"/>
    </source>
</evidence>
<gene>
    <name evidence="5" type="ORF">CMQ_6787</name>
</gene>
<dbReference type="CDD" id="cd00067">
    <property type="entry name" value="GAL4"/>
    <property type="match status" value="1"/>
</dbReference>
<dbReference type="OrthoDB" id="5392779at2759"/>
<feature type="compositionally biased region" description="Low complexity" evidence="4">
    <location>
        <begin position="13"/>
        <end position="23"/>
    </location>
</feature>
<sequence length="393" mass="42408">MSGSIDESTSGLPSAAPQSAAPQFFHRPDLHARPEDGDDVQPRRRKVRKGTHTCWECKRRKVRCTFSAPGDATFQVCARRCLRCVSQEFPEETTPAELQSRLVGDRLVQVEEMVRHLARHGMRTPQAEPLSSSSSSTPPALVPNSMPTPANSTTPASSVCCESLSSLPLETRDASASIFASTPTILTILPGASHEELAGALLAAFPSGPDLDLIASCTAEAYNHCQVLFRSQRDIRDSGFWPTTGLRARPMQLSESPLPHPVIIARQMLLLAVVLQLSDSRARKGLGGLSEPASTIAARLGSTAIGLVTRNDELLDTLDNSVDSSPDGLEGLECIILEAMYRGNSGQLRRSWLTWRRGISLAQLMRLPSMASRPASASSSPFIVAYVVVVDIS</sequence>
<keyword evidence="1" id="KW-0805">Transcription regulation</keyword>
<dbReference type="STRING" id="655863.F0X7R3"/>
<dbReference type="InterPro" id="IPR036864">
    <property type="entry name" value="Zn2-C6_fun-type_DNA-bd_sf"/>
</dbReference>
<keyword evidence="6" id="KW-1185">Reference proteome</keyword>
<dbReference type="PANTHER" id="PTHR47840:SF1">
    <property type="entry name" value="ZN(II)2CYS6 TRANSCRIPTION FACTOR (EUROFUNG)"/>
    <property type="match status" value="1"/>
</dbReference>
<dbReference type="InParanoid" id="F0X7R3"/>
<dbReference type="GeneID" id="25980258"/>
<feature type="compositionally biased region" description="Polar residues" evidence="4">
    <location>
        <begin position="1"/>
        <end position="12"/>
    </location>
</feature>
<evidence type="ECO:0000313" key="5">
    <source>
        <dbReference type="EMBL" id="EFX06466.1"/>
    </source>
</evidence>
<accession>F0X7R3</accession>
<evidence type="ECO:0000256" key="2">
    <source>
        <dbReference type="ARBA" id="ARBA00023163"/>
    </source>
</evidence>
<dbReference type="PANTHER" id="PTHR47840">
    <property type="entry name" value="ZN(II)2CYS6 TRANSCRIPTION FACTOR (EUROFUNG)-RELATED"/>
    <property type="match status" value="1"/>
</dbReference>
<protein>
    <submittedName>
        <fullName evidence="5">C6 zinc finger domain containing protein</fullName>
    </submittedName>
</protein>
<feature type="compositionally biased region" description="Basic and acidic residues" evidence="4">
    <location>
        <begin position="26"/>
        <end position="35"/>
    </location>
</feature>
<feature type="region of interest" description="Disordered" evidence="4">
    <location>
        <begin position="1"/>
        <end position="49"/>
    </location>
</feature>
<reference evidence="5 6" key="1">
    <citation type="journal article" date="2011" name="Proc. Natl. Acad. Sci. U.S.A.">
        <title>Genome and transcriptome analyses of the mountain pine beetle-fungal symbiont Grosmannia clavigera, a lodgepole pine pathogen.</title>
        <authorList>
            <person name="DiGuistini S."/>
            <person name="Wang Y."/>
            <person name="Liao N.Y."/>
            <person name="Taylor G."/>
            <person name="Tanguay P."/>
            <person name="Feau N."/>
            <person name="Henrissat B."/>
            <person name="Chan S.K."/>
            <person name="Hesse-Orce U."/>
            <person name="Alamouti S.M."/>
            <person name="Tsui C.K.M."/>
            <person name="Docking R.T."/>
            <person name="Levasseur A."/>
            <person name="Haridas S."/>
            <person name="Robertson G."/>
            <person name="Birol I."/>
            <person name="Holt R.A."/>
            <person name="Marra M.A."/>
            <person name="Hamelin R.C."/>
            <person name="Hirst M."/>
            <person name="Jones S.J.M."/>
            <person name="Bohlmann J."/>
            <person name="Breuil C."/>
        </authorList>
    </citation>
    <scope>NUCLEOTIDE SEQUENCE [LARGE SCALE GENOMIC DNA]</scope>
    <source>
        <strain evidence="6">kw1407 / UAMH 11150</strain>
    </source>
</reference>
<feature type="region of interest" description="Disordered" evidence="4">
    <location>
        <begin position="121"/>
        <end position="154"/>
    </location>
</feature>
<organism evidence="6">
    <name type="scientific">Grosmannia clavigera (strain kw1407 / UAMH 11150)</name>
    <name type="common">Blue stain fungus</name>
    <name type="synonym">Graphiocladiella clavigera</name>
    <dbReference type="NCBI Taxonomy" id="655863"/>
    <lineage>
        <taxon>Eukaryota</taxon>
        <taxon>Fungi</taxon>
        <taxon>Dikarya</taxon>
        <taxon>Ascomycota</taxon>
        <taxon>Pezizomycotina</taxon>
        <taxon>Sordariomycetes</taxon>
        <taxon>Sordariomycetidae</taxon>
        <taxon>Ophiostomatales</taxon>
        <taxon>Ophiostomataceae</taxon>
        <taxon>Leptographium</taxon>
    </lineage>
</organism>
<dbReference type="GO" id="GO:0000981">
    <property type="term" value="F:DNA-binding transcription factor activity, RNA polymerase II-specific"/>
    <property type="evidence" value="ECO:0007669"/>
    <property type="project" value="InterPro"/>
</dbReference>